<evidence type="ECO:0000313" key="3">
    <source>
        <dbReference type="EMBL" id="RUS27016.1"/>
    </source>
</evidence>
<evidence type="ECO:0000313" key="4">
    <source>
        <dbReference type="Proteomes" id="UP000274822"/>
    </source>
</evidence>
<feature type="domain" description="THAP4-like heme-binding" evidence="2">
    <location>
        <begin position="88"/>
        <end position="180"/>
    </location>
</feature>
<dbReference type="InterPro" id="IPR014878">
    <property type="entry name" value="THAP4-like_heme-bd"/>
</dbReference>
<dbReference type="InterPro" id="IPR045165">
    <property type="entry name" value="Nitrobindin"/>
</dbReference>
<dbReference type="PANTHER" id="PTHR15854:SF4">
    <property type="entry name" value="PEROXYNITRITE ISOMERASE THAP4"/>
    <property type="match status" value="1"/>
</dbReference>
<protein>
    <submittedName>
        <fullName evidence="3">Calycin-like protein</fullName>
    </submittedName>
</protein>
<dbReference type="Proteomes" id="UP000274822">
    <property type="component" value="Unassembled WGS sequence"/>
</dbReference>
<gene>
    <name evidence="3" type="ORF">BC938DRAFT_483830</name>
</gene>
<organism evidence="3 4">
    <name type="scientific">Jimgerdemannia flammicorona</name>
    <dbReference type="NCBI Taxonomy" id="994334"/>
    <lineage>
        <taxon>Eukaryota</taxon>
        <taxon>Fungi</taxon>
        <taxon>Fungi incertae sedis</taxon>
        <taxon>Mucoromycota</taxon>
        <taxon>Mucoromycotina</taxon>
        <taxon>Endogonomycetes</taxon>
        <taxon>Endogonales</taxon>
        <taxon>Endogonaceae</taxon>
        <taxon>Jimgerdemannia</taxon>
    </lineage>
</organism>
<reference evidence="3 4" key="1">
    <citation type="journal article" date="2018" name="New Phytol.">
        <title>Phylogenomics of Endogonaceae and evolution of mycorrhizas within Mucoromycota.</title>
        <authorList>
            <person name="Chang Y."/>
            <person name="Desiro A."/>
            <person name="Na H."/>
            <person name="Sandor L."/>
            <person name="Lipzen A."/>
            <person name="Clum A."/>
            <person name="Barry K."/>
            <person name="Grigoriev I.V."/>
            <person name="Martin F.M."/>
            <person name="Stajich J.E."/>
            <person name="Smith M.E."/>
            <person name="Bonito G."/>
            <person name="Spatafora J.W."/>
        </authorList>
    </citation>
    <scope>NUCLEOTIDE SEQUENCE [LARGE SCALE GENOMIC DNA]</scope>
    <source>
        <strain evidence="3 4">AD002</strain>
    </source>
</reference>
<dbReference type="CDD" id="cd07828">
    <property type="entry name" value="lipocalin_heme-bd-THAP4-like"/>
    <property type="match status" value="1"/>
</dbReference>
<dbReference type="EMBL" id="RBNJ01009232">
    <property type="protein sequence ID" value="RUS27016.1"/>
    <property type="molecule type" value="Genomic_DNA"/>
</dbReference>
<dbReference type="PANTHER" id="PTHR15854">
    <property type="entry name" value="THAP4 PROTEIN"/>
    <property type="match status" value="1"/>
</dbReference>
<accession>A0A433QB36</accession>
<comment type="caution">
    <text evidence="3">The sequence shown here is derived from an EMBL/GenBank/DDBJ whole genome shotgun (WGS) entry which is preliminary data.</text>
</comment>
<dbReference type="SUPFAM" id="SSF50814">
    <property type="entry name" value="Lipocalins"/>
    <property type="match status" value="1"/>
</dbReference>
<dbReference type="Pfam" id="PF08768">
    <property type="entry name" value="THAP4_heme-bd"/>
    <property type="match status" value="1"/>
</dbReference>
<sequence>MCSDAHVIPKPLHVTLDDKSQRVRHALLTRVGPMSLPCLRGMSSTSSHPLAFLVGTWKGKGVGKYPRTLLVTHRLVITPPPSHLSPLGIYPTIKPFNYGEEITISSSPKGFLVYHQKTWDNETNQPLHAEMGYFRTPGMGEKVELVVVAPNGLASVEEGIISGTEINLSSKILARTSTAKVCFCSSGLQD</sequence>
<proteinExistence type="predicted"/>
<evidence type="ECO:0000259" key="2">
    <source>
        <dbReference type="Pfam" id="PF08768"/>
    </source>
</evidence>
<dbReference type="AlphaFoldDB" id="A0A433QB36"/>
<dbReference type="InterPro" id="IPR012674">
    <property type="entry name" value="Calycin"/>
</dbReference>
<evidence type="ECO:0000256" key="1">
    <source>
        <dbReference type="ARBA" id="ARBA00036993"/>
    </source>
</evidence>
<comment type="catalytic activity">
    <reaction evidence="1">
        <text>peroxynitrite = nitrate</text>
        <dbReference type="Rhea" id="RHEA:63116"/>
        <dbReference type="ChEBI" id="CHEBI:17632"/>
        <dbReference type="ChEBI" id="CHEBI:25941"/>
    </reaction>
    <physiologicalReaction direction="left-to-right" evidence="1">
        <dbReference type="Rhea" id="RHEA:63117"/>
    </physiologicalReaction>
</comment>
<name>A0A433QB36_9FUNG</name>
<dbReference type="Gene3D" id="2.40.128.20">
    <property type="match status" value="1"/>
</dbReference>
<keyword evidence="4" id="KW-1185">Reference proteome</keyword>